<organism evidence="12 13">
    <name type="scientific">Zymoseptoria brevis</name>
    <dbReference type="NCBI Taxonomy" id="1047168"/>
    <lineage>
        <taxon>Eukaryota</taxon>
        <taxon>Fungi</taxon>
        <taxon>Dikarya</taxon>
        <taxon>Ascomycota</taxon>
        <taxon>Pezizomycotina</taxon>
        <taxon>Dothideomycetes</taxon>
        <taxon>Dothideomycetidae</taxon>
        <taxon>Mycosphaerellales</taxon>
        <taxon>Mycosphaerellaceae</taxon>
        <taxon>Zymoseptoria</taxon>
    </lineage>
</organism>
<dbReference type="Pfam" id="PF01061">
    <property type="entry name" value="ABC2_membrane"/>
    <property type="match status" value="2"/>
</dbReference>
<evidence type="ECO:0000256" key="6">
    <source>
        <dbReference type="ARBA" id="ARBA00022840"/>
    </source>
</evidence>
<feature type="compositionally biased region" description="Polar residues" evidence="9">
    <location>
        <begin position="111"/>
        <end position="120"/>
    </location>
</feature>
<keyword evidence="4 10" id="KW-0812">Transmembrane</keyword>
<name>A0A0F4GTE1_9PEZI</name>
<feature type="transmembrane region" description="Helical" evidence="10">
    <location>
        <begin position="1307"/>
        <end position="1333"/>
    </location>
</feature>
<comment type="similarity">
    <text evidence="2">Belongs to the ABC transporter superfamily. ABCG family. PDR (TC 3.A.1.205) subfamily.</text>
</comment>
<dbReference type="Pfam" id="PF14510">
    <property type="entry name" value="ABC_trans_N"/>
    <property type="match status" value="1"/>
</dbReference>
<proteinExistence type="inferred from homology"/>
<keyword evidence="5" id="KW-0547">Nucleotide-binding</keyword>
<dbReference type="InterPro" id="IPR010929">
    <property type="entry name" value="PDR_CDR_ABC"/>
</dbReference>
<dbReference type="Proteomes" id="UP000033647">
    <property type="component" value="Unassembled WGS sequence"/>
</dbReference>
<dbReference type="OrthoDB" id="245989at2759"/>
<feature type="compositionally biased region" description="Polar residues" evidence="9">
    <location>
        <begin position="46"/>
        <end position="60"/>
    </location>
</feature>
<feature type="region of interest" description="Disordered" evidence="9">
    <location>
        <begin position="37"/>
        <end position="133"/>
    </location>
</feature>
<feature type="transmembrane region" description="Helical" evidence="10">
    <location>
        <begin position="1264"/>
        <end position="1287"/>
    </location>
</feature>
<protein>
    <submittedName>
        <fullName evidence="12">ABC transporter like protein</fullName>
    </submittedName>
</protein>
<evidence type="ECO:0000259" key="11">
    <source>
        <dbReference type="PROSITE" id="PS50893"/>
    </source>
</evidence>
<dbReference type="Pfam" id="PF19055">
    <property type="entry name" value="ABC2_membrane_7"/>
    <property type="match status" value="1"/>
</dbReference>
<feature type="compositionally biased region" description="Basic and acidic residues" evidence="9">
    <location>
        <begin position="1622"/>
        <end position="1631"/>
    </location>
</feature>
<evidence type="ECO:0000313" key="12">
    <source>
        <dbReference type="EMBL" id="KJY00318.1"/>
    </source>
</evidence>
<dbReference type="InterPro" id="IPR027417">
    <property type="entry name" value="P-loop_NTPase"/>
</dbReference>
<dbReference type="GO" id="GO:0016020">
    <property type="term" value="C:membrane"/>
    <property type="evidence" value="ECO:0007669"/>
    <property type="project" value="UniProtKB-SubCell"/>
</dbReference>
<dbReference type="STRING" id="1047168.A0A0F4GTE1"/>
<evidence type="ECO:0000256" key="4">
    <source>
        <dbReference type="ARBA" id="ARBA00022692"/>
    </source>
</evidence>
<keyword evidence="7 10" id="KW-1133">Transmembrane helix</keyword>
<dbReference type="SUPFAM" id="SSF52540">
    <property type="entry name" value="P-loop containing nucleoside triphosphate hydrolases"/>
    <property type="match status" value="2"/>
</dbReference>
<comment type="caution">
    <text evidence="12">The sequence shown here is derived from an EMBL/GenBank/DDBJ whole genome shotgun (WGS) entry which is preliminary data.</text>
</comment>
<dbReference type="Pfam" id="PF06422">
    <property type="entry name" value="PDR_CDR"/>
    <property type="match status" value="1"/>
</dbReference>
<dbReference type="InterPro" id="IPR029481">
    <property type="entry name" value="ABC_trans_N"/>
</dbReference>
<dbReference type="InterPro" id="IPR003439">
    <property type="entry name" value="ABC_transporter-like_ATP-bd"/>
</dbReference>
<feature type="transmembrane region" description="Helical" evidence="10">
    <location>
        <begin position="1375"/>
        <end position="1393"/>
    </location>
</feature>
<dbReference type="GO" id="GO:0016887">
    <property type="term" value="F:ATP hydrolysis activity"/>
    <property type="evidence" value="ECO:0007669"/>
    <property type="project" value="InterPro"/>
</dbReference>
<dbReference type="InterPro" id="IPR017871">
    <property type="entry name" value="ABC_transporter-like_CS"/>
</dbReference>
<reference evidence="12 13" key="1">
    <citation type="submission" date="2015-03" db="EMBL/GenBank/DDBJ databases">
        <title>RNA-seq based gene annotation and comparative genomics of four Zymoseptoria species reveal species-specific pathogenicity related genes and transposable element activity.</title>
        <authorList>
            <person name="Grandaubert J."/>
            <person name="Bhattacharyya A."/>
            <person name="Stukenbrock E.H."/>
        </authorList>
    </citation>
    <scope>NUCLEOTIDE SEQUENCE [LARGE SCALE GENOMIC DNA]</scope>
    <source>
        <strain evidence="12 13">Zb18110</strain>
    </source>
</reference>
<feature type="transmembrane region" description="Helical" evidence="10">
    <location>
        <begin position="1501"/>
        <end position="1519"/>
    </location>
</feature>
<comment type="subcellular location">
    <subcellularLocation>
        <location evidence="1">Membrane</location>
        <topology evidence="1">Multi-pass membrane protein</topology>
    </subcellularLocation>
</comment>
<feature type="transmembrane region" description="Helical" evidence="10">
    <location>
        <begin position="642"/>
        <end position="666"/>
    </location>
</feature>
<dbReference type="GO" id="GO:0005524">
    <property type="term" value="F:ATP binding"/>
    <property type="evidence" value="ECO:0007669"/>
    <property type="project" value="UniProtKB-KW"/>
</dbReference>
<keyword evidence="8 10" id="KW-0472">Membrane</keyword>
<feature type="transmembrane region" description="Helical" evidence="10">
    <location>
        <begin position="1232"/>
        <end position="1252"/>
    </location>
</feature>
<dbReference type="InterPro" id="IPR043926">
    <property type="entry name" value="ABCG_dom"/>
</dbReference>
<dbReference type="InterPro" id="IPR034003">
    <property type="entry name" value="ABCG_PDR_2"/>
</dbReference>
<feature type="transmembrane region" description="Helical" evidence="10">
    <location>
        <begin position="1345"/>
        <end position="1369"/>
    </location>
</feature>
<evidence type="ECO:0000256" key="7">
    <source>
        <dbReference type="ARBA" id="ARBA00022989"/>
    </source>
</evidence>
<accession>A0A0F4GTE1</accession>
<evidence type="ECO:0000256" key="5">
    <source>
        <dbReference type="ARBA" id="ARBA00022741"/>
    </source>
</evidence>
<feature type="transmembrane region" description="Helical" evidence="10">
    <location>
        <begin position="601"/>
        <end position="622"/>
    </location>
</feature>
<dbReference type="GO" id="GO:0140359">
    <property type="term" value="F:ABC-type transporter activity"/>
    <property type="evidence" value="ECO:0007669"/>
    <property type="project" value="InterPro"/>
</dbReference>
<dbReference type="PROSITE" id="PS00211">
    <property type="entry name" value="ABC_TRANSPORTER_1"/>
    <property type="match status" value="1"/>
</dbReference>
<evidence type="ECO:0000256" key="3">
    <source>
        <dbReference type="ARBA" id="ARBA00022448"/>
    </source>
</evidence>
<feature type="domain" description="ABC transporter" evidence="11">
    <location>
        <begin position="896"/>
        <end position="1138"/>
    </location>
</feature>
<feature type="region of interest" description="Disordered" evidence="9">
    <location>
        <begin position="1528"/>
        <end position="1631"/>
    </location>
</feature>
<evidence type="ECO:0000313" key="13">
    <source>
        <dbReference type="Proteomes" id="UP000033647"/>
    </source>
</evidence>
<sequence length="1631" mass="181266">MATGGSASTPIVGDYNPERVEQLFDIPRPEQGNLYVEAETAVRTPSGAQESQLSGSTPGINTADHADDSYLTANGREAAESISDEKKSSGFNSDDDQPINAEERNILRRLATNSRRSMNHTNEDPEALERTGTLDGLGMDDPVFDPNSPQFDLYKWLKFTLKLANDEDIKIKRSGLAFKDLHVSGSGSALNLQPTVSSMLSAPLRIGEIFSMAKKPHKQILRSFDGLMKSGELLIVLGRPGSGCSTLLKSLTGQMHGLTMDEKTTIHYNGIDQKQMIKEFQGEVIYNQEVDKHFPHLTVGQTLEHAAALRMSQQRPLGTSRQSAVEYMTQVVMAVYGLSHTYNTKVGNDFVRGVSGGERKRVSIAEMALAGSALAAWDNSTRGLDSATALTFIKALRLNADLVGSAHAVAIYQASQAIYDLFDKAIVLYEGREIFFGKASVAKKYFEDMGFYCPSRQTTGDFLTSVTNPAERQLREGYEDRAPRTADDFEKYWHDSPEYQTLQKEIQAYEEEYPVGNSSELEAFRSFKNDNQAKHARPKSPYVVSVPMQIKLNTKRSWQRIWGDKAQTFTPMIFNVIIALIIGSIFFNSPPATSAFTARGAVLFFAILINALSAISEINSLYDQRPIVEKHKSYAFYHPATEAIAGIVMDVPLKFVVAVCFNLVLYFMSGLRREPAQFFLFFLIAFVSTFVMSAVFRTLAALTKTISQAMALSGVMVLALVIYTGFVVPTKYMKPWFGWIRWINPIFYAFEILVANEFHAREFECSQFIPTNTQFGGETFICSVVGAVAGELTVNGDAYIAEMYGYYYSHVWRNFGILLAFFFAFMVIYFVAVELNSSTSSTAEVLVFRRGHVPAYMQNIDKPGKEDGEAAAAEKGPEKGDEGGDVSAIPPQTDIFTWRDVDYDIEIKGEPRRLLDHVSGWVKPGTLTALMGTSGAGKTTLLDVLAQRTTMGVVTGNMFVNGAPLDDSFQRKTGYVQQQDLHLETSTVRESLRFSAMLRQPRTVSKQEKYEYVEEVIKMLNMEDFAEAVVGVPGEGLNVEQRKLLTIGVELAAKPKLLLFLDEPTSGLDSQSAWAICAFLRKLADAGQAVLCTIHQPSAILFQEFDRLLFLRKGGHTVYFGDIGKNSRTLLDYFESNGARNCGEEENPAEYMLEIVGDESSDWVGTWNDSKEAGEVQEEIERIHKERSSAVENSNDDNDDPYAHAEFAMPFGAQLKMVTHRVFQQYWRMPSYLFAKMALSIAAGLFIGFSFYAADATLQGMQNVIYSLFMLTTIFSTLVQQIQPLFVTQRSLYEVRERPSKAYSWKAFLIANMVVEIPYQIIAGILVYATFYYPVVGIQSSERQVLVMLLCIVLFVYASTFAHMCIAAMPDAQTAGAIVTFLFFMALIFNGVMQPPSALPGFWIFMYRVSPFTYWVASMASAMLHDRQVTCSDTEISTFQPPQGQTCGQYMQPYLEGGATGYLQNPDATADCGYCSIRVADTFLSGVGISWSNRWRDFGLVWVYVFFNLGMAVFLYWFFRVRSHSKKTSKKSKKGGDKKGAAAAAGTEKDDKVVKKTDTSSSEGNTPTAASADPEKDAEAQRSGSTTSKQAVKRQTSLTAGLTRTVSEMGQSVLTTNKGRSRANERNAHVY</sequence>
<evidence type="ECO:0000256" key="2">
    <source>
        <dbReference type="ARBA" id="ARBA00006012"/>
    </source>
</evidence>
<dbReference type="CDD" id="cd03232">
    <property type="entry name" value="ABCG_PDR_domain2"/>
    <property type="match status" value="1"/>
</dbReference>
<evidence type="ECO:0000256" key="9">
    <source>
        <dbReference type="SAM" id="MobiDB-lite"/>
    </source>
</evidence>
<feature type="compositionally biased region" description="Basic and acidic residues" evidence="9">
    <location>
        <begin position="77"/>
        <end position="88"/>
    </location>
</feature>
<feature type="transmembrane region" description="Helical" evidence="10">
    <location>
        <begin position="678"/>
        <end position="700"/>
    </location>
</feature>
<dbReference type="SMART" id="SM00382">
    <property type="entry name" value="AAA"/>
    <property type="match status" value="2"/>
</dbReference>
<dbReference type="PROSITE" id="PS50893">
    <property type="entry name" value="ABC_TRANSPORTER_2"/>
    <property type="match status" value="2"/>
</dbReference>
<dbReference type="FunFam" id="3.40.50.300:FF:000054">
    <property type="entry name" value="ABC multidrug transporter atrF"/>
    <property type="match status" value="1"/>
</dbReference>
<feature type="transmembrane region" description="Helical" evidence="10">
    <location>
        <begin position="569"/>
        <end position="589"/>
    </location>
</feature>
<keyword evidence="3" id="KW-0813">Transport</keyword>
<dbReference type="InterPro" id="IPR034001">
    <property type="entry name" value="ABCG_PDR_1"/>
</dbReference>
<dbReference type="EMBL" id="LAFY01000328">
    <property type="protein sequence ID" value="KJY00318.1"/>
    <property type="molecule type" value="Genomic_DNA"/>
</dbReference>
<evidence type="ECO:0000256" key="10">
    <source>
        <dbReference type="SAM" id="Phobius"/>
    </source>
</evidence>
<evidence type="ECO:0000256" key="8">
    <source>
        <dbReference type="ARBA" id="ARBA00023136"/>
    </source>
</evidence>
<dbReference type="Pfam" id="PF00005">
    <property type="entry name" value="ABC_tran"/>
    <property type="match status" value="2"/>
</dbReference>
<gene>
    <name evidence="12" type="ORF">TI39_contig336g00041</name>
</gene>
<dbReference type="CDD" id="cd03233">
    <property type="entry name" value="ABCG_PDR_domain1"/>
    <property type="match status" value="1"/>
</dbReference>
<feature type="domain" description="ABC transporter" evidence="11">
    <location>
        <begin position="204"/>
        <end position="455"/>
    </location>
</feature>
<feature type="region of interest" description="Disordered" evidence="9">
    <location>
        <begin position="859"/>
        <end position="887"/>
    </location>
</feature>
<feature type="transmembrane region" description="Helical" evidence="10">
    <location>
        <begin position="811"/>
        <end position="832"/>
    </location>
</feature>
<dbReference type="InterPro" id="IPR003593">
    <property type="entry name" value="AAA+_ATPase"/>
</dbReference>
<feature type="compositionally biased region" description="Basic and acidic residues" evidence="9">
    <location>
        <begin position="1547"/>
        <end position="1558"/>
    </location>
</feature>
<feature type="compositionally biased region" description="Polar residues" evidence="9">
    <location>
        <begin position="1582"/>
        <end position="1618"/>
    </location>
</feature>
<keyword evidence="6" id="KW-0067">ATP-binding</keyword>
<dbReference type="Gene3D" id="3.40.50.300">
    <property type="entry name" value="P-loop containing nucleotide triphosphate hydrolases"/>
    <property type="match status" value="2"/>
</dbReference>
<keyword evidence="13" id="KW-1185">Reference proteome</keyword>
<dbReference type="PANTHER" id="PTHR19241">
    <property type="entry name" value="ATP-BINDING CASSETTE TRANSPORTER"/>
    <property type="match status" value="1"/>
</dbReference>
<dbReference type="InterPro" id="IPR013525">
    <property type="entry name" value="ABC2_TM"/>
</dbReference>
<evidence type="ECO:0000256" key="1">
    <source>
        <dbReference type="ARBA" id="ARBA00004141"/>
    </source>
</evidence>
<feature type="transmembrane region" description="Helical" evidence="10">
    <location>
        <begin position="706"/>
        <end position="728"/>
    </location>
</feature>